<dbReference type="InterPro" id="IPR050229">
    <property type="entry name" value="GlpE_sulfurtransferase"/>
</dbReference>
<evidence type="ECO:0000259" key="1">
    <source>
        <dbReference type="PROSITE" id="PS50206"/>
    </source>
</evidence>
<proteinExistence type="predicted"/>
<evidence type="ECO:0000313" key="2">
    <source>
        <dbReference type="EMBL" id="MBP1933501.1"/>
    </source>
</evidence>
<dbReference type="EMBL" id="JAGGKT010000011">
    <property type="protein sequence ID" value="MBP1933501.1"/>
    <property type="molecule type" value="Genomic_DNA"/>
</dbReference>
<dbReference type="Pfam" id="PF00581">
    <property type="entry name" value="Rhodanese"/>
    <property type="match status" value="1"/>
</dbReference>
<dbReference type="SMART" id="SM00450">
    <property type="entry name" value="RHOD"/>
    <property type="match status" value="1"/>
</dbReference>
<dbReference type="Gene3D" id="3.40.250.10">
    <property type="entry name" value="Rhodanese-like domain"/>
    <property type="match status" value="1"/>
</dbReference>
<dbReference type="CDD" id="cd00158">
    <property type="entry name" value="RHOD"/>
    <property type="match status" value="1"/>
</dbReference>
<dbReference type="Proteomes" id="UP001519343">
    <property type="component" value="Unassembled WGS sequence"/>
</dbReference>
<dbReference type="RefSeq" id="WP_209811509.1">
    <property type="nucleotide sequence ID" value="NZ_JAGGKT010000011.1"/>
</dbReference>
<organism evidence="2 3">
    <name type="scientific">Ammoniphilus resinae</name>
    <dbReference type="NCBI Taxonomy" id="861532"/>
    <lineage>
        <taxon>Bacteria</taxon>
        <taxon>Bacillati</taxon>
        <taxon>Bacillota</taxon>
        <taxon>Bacilli</taxon>
        <taxon>Bacillales</taxon>
        <taxon>Paenibacillaceae</taxon>
        <taxon>Aneurinibacillus group</taxon>
        <taxon>Ammoniphilus</taxon>
    </lineage>
</organism>
<dbReference type="PANTHER" id="PTHR43031">
    <property type="entry name" value="FAD-DEPENDENT OXIDOREDUCTASE"/>
    <property type="match status" value="1"/>
</dbReference>
<dbReference type="PANTHER" id="PTHR43031:SF17">
    <property type="entry name" value="SULFURTRANSFERASE YTWF-RELATED"/>
    <property type="match status" value="1"/>
</dbReference>
<dbReference type="PROSITE" id="PS50206">
    <property type="entry name" value="RHODANESE_3"/>
    <property type="match status" value="1"/>
</dbReference>
<feature type="domain" description="Rhodanese" evidence="1">
    <location>
        <begin position="19"/>
        <end position="107"/>
    </location>
</feature>
<protein>
    <submittedName>
        <fullName evidence="2">Rhodanese-related sulfurtransferase</fullName>
    </submittedName>
</protein>
<reference evidence="2 3" key="1">
    <citation type="submission" date="2021-03" db="EMBL/GenBank/DDBJ databases">
        <title>Genomic Encyclopedia of Type Strains, Phase IV (KMG-IV): sequencing the most valuable type-strain genomes for metagenomic binning, comparative biology and taxonomic classification.</title>
        <authorList>
            <person name="Goeker M."/>
        </authorList>
    </citation>
    <scope>NUCLEOTIDE SEQUENCE [LARGE SCALE GENOMIC DNA]</scope>
    <source>
        <strain evidence="2 3">DSM 24738</strain>
    </source>
</reference>
<accession>A0ABS4GTC4</accession>
<gene>
    <name evidence="2" type="ORF">J2Z37_003514</name>
</gene>
<dbReference type="InterPro" id="IPR036873">
    <property type="entry name" value="Rhodanese-like_dom_sf"/>
</dbReference>
<comment type="caution">
    <text evidence="2">The sequence shown here is derived from an EMBL/GenBank/DDBJ whole genome shotgun (WGS) entry which is preliminary data.</text>
</comment>
<name>A0ABS4GTC4_9BACL</name>
<dbReference type="InterPro" id="IPR001763">
    <property type="entry name" value="Rhodanese-like_dom"/>
</dbReference>
<keyword evidence="3" id="KW-1185">Reference proteome</keyword>
<dbReference type="SUPFAM" id="SSF52821">
    <property type="entry name" value="Rhodanese/Cell cycle control phosphatase"/>
    <property type="match status" value="1"/>
</dbReference>
<evidence type="ECO:0000313" key="3">
    <source>
        <dbReference type="Proteomes" id="UP001519343"/>
    </source>
</evidence>
<sequence length="107" mass="12473">MEDHFISAGQFVEKYKARVLKPEQVIDVREPYEWEMFHLEESTLIPMNTIPEQLEQLPKDQPLYIVCGHGVRSWHVTNFLLQQGFDQVINVEGGMAEVALFLQERGE</sequence>